<evidence type="ECO:0000313" key="1">
    <source>
        <dbReference type="EMBL" id="KAH6938011.1"/>
    </source>
</evidence>
<organism evidence="1 2">
    <name type="scientific">Hyalomma asiaticum</name>
    <name type="common">Tick</name>
    <dbReference type="NCBI Taxonomy" id="266040"/>
    <lineage>
        <taxon>Eukaryota</taxon>
        <taxon>Metazoa</taxon>
        <taxon>Ecdysozoa</taxon>
        <taxon>Arthropoda</taxon>
        <taxon>Chelicerata</taxon>
        <taxon>Arachnida</taxon>
        <taxon>Acari</taxon>
        <taxon>Parasitiformes</taxon>
        <taxon>Ixodida</taxon>
        <taxon>Ixodoidea</taxon>
        <taxon>Ixodidae</taxon>
        <taxon>Hyalomminae</taxon>
        <taxon>Hyalomma</taxon>
    </lineage>
</organism>
<protein>
    <submittedName>
        <fullName evidence="1">Uncharacterized protein</fullName>
    </submittedName>
</protein>
<dbReference type="Proteomes" id="UP000821845">
    <property type="component" value="Chromosome 2"/>
</dbReference>
<name>A0ACB7SSR4_HYAAI</name>
<keyword evidence="2" id="KW-1185">Reference proteome</keyword>
<reference evidence="1" key="1">
    <citation type="submission" date="2020-05" db="EMBL/GenBank/DDBJ databases">
        <title>Large-scale comparative analyses of tick genomes elucidate their genetic diversity and vector capacities.</title>
        <authorList>
            <person name="Jia N."/>
            <person name="Wang J."/>
            <person name="Shi W."/>
            <person name="Du L."/>
            <person name="Sun Y."/>
            <person name="Zhan W."/>
            <person name="Jiang J."/>
            <person name="Wang Q."/>
            <person name="Zhang B."/>
            <person name="Ji P."/>
            <person name="Sakyi L.B."/>
            <person name="Cui X."/>
            <person name="Yuan T."/>
            <person name="Jiang B."/>
            <person name="Yang W."/>
            <person name="Lam T.T.-Y."/>
            <person name="Chang Q."/>
            <person name="Ding S."/>
            <person name="Wang X."/>
            <person name="Zhu J."/>
            <person name="Ruan X."/>
            <person name="Zhao L."/>
            <person name="Wei J."/>
            <person name="Que T."/>
            <person name="Du C."/>
            <person name="Cheng J."/>
            <person name="Dai P."/>
            <person name="Han X."/>
            <person name="Huang E."/>
            <person name="Gao Y."/>
            <person name="Liu J."/>
            <person name="Shao H."/>
            <person name="Ye R."/>
            <person name="Li L."/>
            <person name="Wei W."/>
            <person name="Wang X."/>
            <person name="Wang C."/>
            <person name="Yang T."/>
            <person name="Huo Q."/>
            <person name="Li W."/>
            <person name="Guo W."/>
            <person name="Chen H."/>
            <person name="Zhou L."/>
            <person name="Ni X."/>
            <person name="Tian J."/>
            <person name="Zhou Y."/>
            <person name="Sheng Y."/>
            <person name="Liu T."/>
            <person name="Pan Y."/>
            <person name="Xia L."/>
            <person name="Li J."/>
            <person name="Zhao F."/>
            <person name="Cao W."/>
        </authorList>
    </citation>
    <scope>NUCLEOTIDE SEQUENCE</scope>
    <source>
        <strain evidence="1">Hyas-2018</strain>
    </source>
</reference>
<proteinExistence type="predicted"/>
<dbReference type="EMBL" id="CM023482">
    <property type="protein sequence ID" value="KAH6938011.1"/>
    <property type="molecule type" value="Genomic_DNA"/>
</dbReference>
<gene>
    <name evidence="1" type="ORF">HPB50_006385</name>
</gene>
<accession>A0ACB7SSR4</accession>
<evidence type="ECO:0000313" key="2">
    <source>
        <dbReference type="Proteomes" id="UP000821845"/>
    </source>
</evidence>
<sequence>MAGWSSSSTRRRSISPAVHITSPSSMASCCTGALGPAPPSPIVIRCVVSNGAYTKSPSATDPPTMSVSSNTARLTVNKAAAASPTPRDFARQRRASAAAATRRSPSAAVSSERVVLRALPATRRRHSSTDWSCEPAS</sequence>
<comment type="caution">
    <text evidence="1">The sequence shown here is derived from an EMBL/GenBank/DDBJ whole genome shotgun (WGS) entry which is preliminary data.</text>
</comment>